<dbReference type="SUPFAM" id="SSF53850">
    <property type="entry name" value="Periplasmic binding protein-like II"/>
    <property type="match status" value="1"/>
</dbReference>
<dbReference type="CDD" id="cd13537">
    <property type="entry name" value="PBP2_YvgL_like"/>
    <property type="match status" value="1"/>
</dbReference>
<organism evidence="5 6">
    <name type="scientific">Bacillus songklensis</name>
    <dbReference type="NCBI Taxonomy" id="1069116"/>
    <lineage>
        <taxon>Bacteria</taxon>
        <taxon>Bacillati</taxon>
        <taxon>Bacillota</taxon>
        <taxon>Bacilli</taxon>
        <taxon>Bacillales</taxon>
        <taxon>Bacillaceae</taxon>
        <taxon>Bacillus</taxon>
    </lineage>
</organism>
<dbReference type="PIRSF" id="PIRSF004846">
    <property type="entry name" value="ModA"/>
    <property type="match status" value="1"/>
</dbReference>
<dbReference type="Proteomes" id="UP001595752">
    <property type="component" value="Unassembled WGS sequence"/>
</dbReference>
<dbReference type="InterPro" id="IPR005950">
    <property type="entry name" value="ModA"/>
</dbReference>
<keyword evidence="2" id="KW-0479">Metal-binding</keyword>
<dbReference type="NCBIfam" id="TIGR01256">
    <property type="entry name" value="modA"/>
    <property type="match status" value="1"/>
</dbReference>
<evidence type="ECO:0000256" key="4">
    <source>
        <dbReference type="SAM" id="SignalP"/>
    </source>
</evidence>
<evidence type="ECO:0000313" key="5">
    <source>
        <dbReference type="EMBL" id="MFC3886223.1"/>
    </source>
</evidence>
<evidence type="ECO:0000256" key="2">
    <source>
        <dbReference type="ARBA" id="ARBA00022723"/>
    </source>
</evidence>
<keyword evidence="3 4" id="KW-0732">Signal</keyword>
<dbReference type="PANTHER" id="PTHR30632:SF0">
    <property type="entry name" value="SULFATE-BINDING PROTEIN"/>
    <property type="match status" value="1"/>
</dbReference>
<sequence length="266" mass="29382">MKKSCLLFLMLMLSVGITAGCSANEKLEGQEASDKKVELIVSAAASLQDALNEIKIGFEKENPHIKIVYNYGASGALQQQISQGAPVDLFFSAAEDEFDQLVQEGLIEKGKGTDLVGNELVLVVPKDSDKRIESFEDITQARKLSIGTPETVPAGKYAKETLEHLNVWKDVEEKIVYAKDVRQVLTYVETRNVDAGIVYKTDAMISSKVKMVATAEDKKHTPIIYPLGVIKNSKHPEEAQAFYEYLQTQGSLDALEKHGFKALDEK</sequence>
<dbReference type="RefSeq" id="WP_377918594.1">
    <property type="nucleotide sequence ID" value="NZ_JBHRZT010000072.1"/>
</dbReference>
<evidence type="ECO:0000256" key="1">
    <source>
        <dbReference type="ARBA" id="ARBA00009175"/>
    </source>
</evidence>
<dbReference type="Pfam" id="PF13531">
    <property type="entry name" value="SBP_bac_11"/>
    <property type="match status" value="1"/>
</dbReference>
<keyword evidence="6" id="KW-1185">Reference proteome</keyword>
<feature type="signal peptide" evidence="4">
    <location>
        <begin position="1"/>
        <end position="19"/>
    </location>
</feature>
<dbReference type="Gene3D" id="3.40.190.10">
    <property type="entry name" value="Periplasmic binding protein-like II"/>
    <property type="match status" value="2"/>
</dbReference>
<dbReference type="PANTHER" id="PTHR30632">
    <property type="entry name" value="MOLYBDATE-BINDING PERIPLASMIC PROTEIN"/>
    <property type="match status" value="1"/>
</dbReference>
<evidence type="ECO:0000256" key="3">
    <source>
        <dbReference type="ARBA" id="ARBA00022729"/>
    </source>
</evidence>
<proteinExistence type="inferred from homology"/>
<name>A0ABV8B7T7_9BACI</name>
<dbReference type="InterPro" id="IPR041879">
    <property type="entry name" value="YvgL-like_PBP2"/>
</dbReference>
<dbReference type="InterPro" id="IPR050682">
    <property type="entry name" value="ModA/WtpA"/>
</dbReference>
<comment type="caution">
    <text evidence="5">The sequence shown here is derived from an EMBL/GenBank/DDBJ whole genome shotgun (WGS) entry which is preliminary data.</text>
</comment>
<comment type="similarity">
    <text evidence="1">Belongs to the bacterial solute-binding protein ModA family.</text>
</comment>
<gene>
    <name evidence="5" type="primary">modA</name>
    <name evidence="5" type="ORF">ACFOU2_23130</name>
</gene>
<dbReference type="PROSITE" id="PS51257">
    <property type="entry name" value="PROKAR_LIPOPROTEIN"/>
    <property type="match status" value="1"/>
</dbReference>
<protein>
    <submittedName>
        <fullName evidence="5">Molybdate ABC transporter substrate-binding protein</fullName>
    </submittedName>
</protein>
<feature type="chain" id="PRO_5047263853" evidence="4">
    <location>
        <begin position="20"/>
        <end position="266"/>
    </location>
</feature>
<evidence type="ECO:0000313" key="6">
    <source>
        <dbReference type="Proteomes" id="UP001595752"/>
    </source>
</evidence>
<dbReference type="EMBL" id="JBHRZT010000072">
    <property type="protein sequence ID" value="MFC3886223.1"/>
    <property type="molecule type" value="Genomic_DNA"/>
</dbReference>
<accession>A0ABV8B7T7</accession>
<reference evidence="6" key="1">
    <citation type="journal article" date="2019" name="Int. J. Syst. Evol. Microbiol.">
        <title>The Global Catalogue of Microorganisms (GCM) 10K type strain sequencing project: providing services to taxonomists for standard genome sequencing and annotation.</title>
        <authorList>
            <consortium name="The Broad Institute Genomics Platform"/>
            <consortium name="The Broad Institute Genome Sequencing Center for Infectious Disease"/>
            <person name="Wu L."/>
            <person name="Ma J."/>
        </authorList>
    </citation>
    <scope>NUCLEOTIDE SEQUENCE [LARGE SCALE GENOMIC DNA]</scope>
    <source>
        <strain evidence="6">CCUG 61889</strain>
    </source>
</reference>